<evidence type="ECO:0000256" key="8">
    <source>
        <dbReference type="ARBA" id="ARBA00048337"/>
    </source>
</evidence>
<dbReference type="InterPro" id="IPR050967">
    <property type="entry name" value="Thiamine_Salvage_TenA"/>
</dbReference>
<evidence type="ECO:0000256" key="1">
    <source>
        <dbReference type="ARBA" id="ARBA00001881"/>
    </source>
</evidence>
<evidence type="ECO:0000256" key="7">
    <source>
        <dbReference type="ARBA" id="ARBA00022977"/>
    </source>
</evidence>
<dbReference type="InterPro" id="IPR004305">
    <property type="entry name" value="Thiaminase-2/PQQC"/>
</dbReference>
<evidence type="ECO:0000256" key="2">
    <source>
        <dbReference type="ARBA" id="ARBA00004948"/>
    </source>
</evidence>
<comment type="catalytic activity">
    <reaction evidence="1 9">
        <text>4-amino-5-aminomethyl-2-methylpyrimidine + H2O = 4-amino-5-hydroxymethyl-2-methylpyrimidine + NH4(+)</text>
        <dbReference type="Rhea" id="RHEA:31799"/>
        <dbReference type="ChEBI" id="CHEBI:15377"/>
        <dbReference type="ChEBI" id="CHEBI:16892"/>
        <dbReference type="ChEBI" id="CHEBI:28938"/>
        <dbReference type="ChEBI" id="CHEBI:63416"/>
        <dbReference type="EC" id="3.5.99.2"/>
    </reaction>
</comment>
<comment type="pathway">
    <text evidence="2 9">Cofactor biosynthesis; thiamine diphosphate biosynthesis.</text>
</comment>
<evidence type="ECO:0000256" key="5">
    <source>
        <dbReference type="ARBA" id="ARBA00012684"/>
    </source>
</evidence>
<sequence>MSFSQRLHDKAQPIWEASHNHPFVQGIGDGSLNLEKFKFFMKQDYVYLIDYARLFALASMKATSLEHMSMFAKMLDATLNVEMDLHRQYAAKLGISNDELEDTQPAPMALAYSSYMLSVSERGSLIDLVTAILPCAWSYYEIGKKLAEIPGAMEHEFYGEWVTMYQSEEFGEISDWLIKLIDQLAEGLPENELTRLEEIFLHTSRFEYMFWEMSYNEETWPAHVL</sequence>
<evidence type="ECO:0000259" key="11">
    <source>
        <dbReference type="Pfam" id="PF03070"/>
    </source>
</evidence>
<dbReference type="NCBIfam" id="TIGR04306">
    <property type="entry name" value="salvage_TenA"/>
    <property type="match status" value="1"/>
</dbReference>
<evidence type="ECO:0000256" key="3">
    <source>
        <dbReference type="ARBA" id="ARBA00010264"/>
    </source>
</evidence>
<accession>A0AB39BVD8</accession>
<proteinExistence type="inferred from homology"/>
<keyword evidence="9 12" id="KW-0378">Hydrolase</keyword>
<feature type="active site" description="Proton donor" evidence="10">
    <location>
        <position position="207"/>
    </location>
</feature>
<evidence type="ECO:0000256" key="9">
    <source>
        <dbReference type="PIRNR" id="PIRNR003170"/>
    </source>
</evidence>
<dbReference type="EC" id="3.5.99.2" evidence="5 9"/>
<keyword evidence="7 9" id="KW-0784">Thiamine biosynthesis</keyword>
<dbReference type="GO" id="GO:0005829">
    <property type="term" value="C:cytosol"/>
    <property type="evidence" value="ECO:0007669"/>
    <property type="project" value="TreeGrafter"/>
</dbReference>
<dbReference type="CDD" id="cd19366">
    <property type="entry name" value="TenA_C_BhTenA-like"/>
    <property type="match status" value="1"/>
</dbReference>
<evidence type="ECO:0000256" key="10">
    <source>
        <dbReference type="PIRSR" id="PIRSR003170-1"/>
    </source>
</evidence>
<organism evidence="12">
    <name type="scientific">Alkalihalophilus sp. As8PL</name>
    <dbReference type="NCBI Taxonomy" id="3237103"/>
    <lineage>
        <taxon>Bacteria</taxon>
        <taxon>Bacillati</taxon>
        <taxon>Bacillota</taxon>
        <taxon>Bacilli</taxon>
        <taxon>Bacillales</taxon>
        <taxon>Bacillaceae</taxon>
        <taxon>Alkalihalophilus</taxon>
    </lineage>
</organism>
<dbReference type="Gene3D" id="1.20.910.10">
    <property type="entry name" value="Heme oxygenase-like"/>
    <property type="match status" value="1"/>
</dbReference>
<evidence type="ECO:0000313" key="12">
    <source>
        <dbReference type="EMBL" id="XDI37553.1"/>
    </source>
</evidence>
<name>A0AB39BVD8_9BACI</name>
<gene>
    <name evidence="12" type="primary">tenA</name>
    <name evidence="12" type="ORF">AB3N04_04350</name>
</gene>
<dbReference type="PIRSF" id="PIRSF003170">
    <property type="entry name" value="Pet18p"/>
    <property type="match status" value="1"/>
</dbReference>
<protein>
    <recommendedName>
        <fullName evidence="6 9">Aminopyrimidine aminohydrolase</fullName>
        <ecNumber evidence="5 9">3.5.99.2</ecNumber>
    </recommendedName>
</protein>
<dbReference type="SUPFAM" id="SSF48613">
    <property type="entry name" value="Heme oxygenase-like"/>
    <property type="match status" value="1"/>
</dbReference>
<reference evidence="12" key="1">
    <citation type="submission" date="2024-07" db="EMBL/GenBank/DDBJ databases">
        <title>Identification and characteristics of an arsenic-resistant bacterial isolate, which belongs to a novel species.</title>
        <authorList>
            <person name="Juszczyk A."/>
            <person name="Kowalczyk A."/>
            <person name="Was K."/>
            <person name="Kosowicz W."/>
            <person name="Budzyn A."/>
            <person name="Latowski D."/>
        </authorList>
    </citation>
    <scope>NUCLEOTIDE SEQUENCE</scope>
    <source>
        <strain evidence="12">As8PL</strain>
    </source>
</reference>
<evidence type="ECO:0000256" key="6">
    <source>
        <dbReference type="ARBA" id="ARBA00013647"/>
    </source>
</evidence>
<feature type="domain" description="Thiaminase-2/PQQC" evidence="11">
    <location>
        <begin position="8"/>
        <end position="216"/>
    </location>
</feature>
<dbReference type="Pfam" id="PF03070">
    <property type="entry name" value="TENA_THI-4"/>
    <property type="match status" value="1"/>
</dbReference>
<dbReference type="InterPro" id="IPR026285">
    <property type="entry name" value="TenA_E"/>
</dbReference>
<dbReference type="EMBL" id="CP162551">
    <property type="protein sequence ID" value="XDI37553.1"/>
    <property type="molecule type" value="Genomic_DNA"/>
</dbReference>
<comment type="function">
    <text evidence="9">Catalyzes an amino-pyrimidine hydrolysis reaction at the C5' of the pyrimidine moiety of thiamine compounds, a reaction that is part of a thiamine salvage pathway. Thus, catalyzes the conversion of 4-amino-5-aminomethyl-2-methylpyrimidine to 4-amino-5-hydroxymethyl-2-methylpyrimidine (HMP).</text>
</comment>
<evidence type="ECO:0000256" key="4">
    <source>
        <dbReference type="ARBA" id="ARBA00011881"/>
    </source>
</evidence>
<comment type="subunit">
    <text evidence="4">Homotetramer.</text>
</comment>
<dbReference type="AlphaFoldDB" id="A0AB39BVD8"/>
<dbReference type="InterPro" id="IPR016084">
    <property type="entry name" value="Haem_Oase-like_multi-hlx"/>
</dbReference>
<dbReference type="GO" id="GO:0050334">
    <property type="term" value="F:thiaminase activity"/>
    <property type="evidence" value="ECO:0007669"/>
    <property type="project" value="UniProtKB-UniRule"/>
</dbReference>
<dbReference type="PANTHER" id="PTHR43198">
    <property type="entry name" value="BIFUNCTIONAL TH2 PROTEIN"/>
    <property type="match status" value="1"/>
</dbReference>
<dbReference type="GO" id="GO:0009228">
    <property type="term" value="P:thiamine biosynthetic process"/>
    <property type="evidence" value="ECO:0007669"/>
    <property type="project" value="UniProtKB-KW"/>
</dbReference>
<comment type="similarity">
    <text evidence="3 9">Belongs to the TenA family.</text>
</comment>
<dbReference type="PANTHER" id="PTHR43198:SF2">
    <property type="entry name" value="SI:CH1073-67J19.1-RELATED"/>
    <property type="match status" value="1"/>
</dbReference>
<dbReference type="InterPro" id="IPR027574">
    <property type="entry name" value="Thiaminase_II"/>
</dbReference>
<comment type="catalytic activity">
    <reaction evidence="8 9">
        <text>thiamine + H2O = 5-(2-hydroxyethyl)-4-methylthiazole + 4-amino-5-hydroxymethyl-2-methylpyrimidine + H(+)</text>
        <dbReference type="Rhea" id="RHEA:17509"/>
        <dbReference type="ChEBI" id="CHEBI:15377"/>
        <dbReference type="ChEBI" id="CHEBI:15378"/>
        <dbReference type="ChEBI" id="CHEBI:16892"/>
        <dbReference type="ChEBI" id="CHEBI:17957"/>
        <dbReference type="ChEBI" id="CHEBI:18385"/>
        <dbReference type="EC" id="3.5.99.2"/>
    </reaction>
</comment>
<dbReference type="RefSeq" id="WP_368504886.1">
    <property type="nucleotide sequence ID" value="NZ_CP162551.1"/>
</dbReference>